<dbReference type="EMBL" id="CP013747">
    <property type="protein sequence ID" value="ALV43998.1"/>
    <property type="molecule type" value="Genomic_DNA"/>
</dbReference>
<dbReference type="KEGG" id="psul:AU252_15285"/>
<organism evidence="4">
    <name type="scientific">Pseudarthrobacter sulfonivorans</name>
    <dbReference type="NCBI Taxonomy" id="121292"/>
    <lineage>
        <taxon>Bacteria</taxon>
        <taxon>Bacillati</taxon>
        <taxon>Actinomycetota</taxon>
        <taxon>Actinomycetes</taxon>
        <taxon>Micrococcales</taxon>
        <taxon>Micrococcaceae</taxon>
        <taxon>Pseudarthrobacter</taxon>
    </lineage>
</organism>
<sequence>MTNSPEHELLLELQDLIIGTGSVADFLGGLSIIAASALSRSAGATVECGVTLKHARKTTTVGGSTERAVHLDRIEQAVGDGPCLAALKAATPVLLADVRSDPRWPSYQERLIEEGIHSVLGVPLELGENAAAVLNFFAPATGVFTEETIGEAASFADVAGSAVRLAVRVGTAESAADDLSAAMMSRTAINLACGIIMAQNRCSQTEAMSILMKVSSHRNQKLRDVADEIVRKVSGEEAATYFDM</sequence>
<dbReference type="AlphaFoldDB" id="A0A0U3QB64"/>
<dbReference type="InterPro" id="IPR036388">
    <property type="entry name" value="WH-like_DNA-bd_sf"/>
</dbReference>
<dbReference type="Pfam" id="PF13185">
    <property type="entry name" value="GAF_2"/>
    <property type="match status" value="1"/>
</dbReference>
<evidence type="ECO:0000259" key="3">
    <source>
        <dbReference type="PROSITE" id="PS50921"/>
    </source>
</evidence>
<dbReference type="GO" id="GO:0003723">
    <property type="term" value="F:RNA binding"/>
    <property type="evidence" value="ECO:0007669"/>
    <property type="project" value="InterPro"/>
</dbReference>
<dbReference type="GO" id="GO:0016301">
    <property type="term" value="F:kinase activity"/>
    <property type="evidence" value="ECO:0007669"/>
    <property type="project" value="UniProtKB-KW"/>
</dbReference>
<protein>
    <submittedName>
        <fullName evidence="4">Histidine kinase</fullName>
    </submittedName>
</protein>
<dbReference type="SUPFAM" id="SSF55781">
    <property type="entry name" value="GAF domain-like"/>
    <property type="match status" value="1"/>
</dbReference>
<dbReference type="InterPro" id="IPR029016">
    <property type="entry name" value="GAF-like_dom_sf"/>
</dbReference>
<dbReference type="Gene3D" id="1.10.10.10">
    <property type="entry name" value="Winged helix-like DNA-binding domain superfamily/Winged helix DNA-binding domain"/>
    <property type="match status" value="1"/>
</dbReference>
<keyword evidence="1" id="KW-0805">Transcription regulation</keyword>
<reference evidence="4 5" key="1">
    <citation type="submission" date="2015-12" db="EMBL/GenBank/DDBJ databases">
        <authorList>
            <person name="Shamseldin A."/>
            <person name="Moawad H."/>
            <person name="Abd El-Rahim W.M."/>
            <person name="Sadowsky M.J."/>
        </authorList>
    </citation>
    <scope>NUCLEOTIDE SEQUENCE [LARGE SCALE GENOMIC DNA]</scope>
    <source>
        <strain evidence="4 5">Ar51</strain>
    </source>
</reference>
<dbReference type="PIRSF" id="PIRSF036625">
    <property type="entry name" value="GAF_ANTAR"/>
    <property type="match status" value="1"/>
</dbReference>
<dbReference type="SMART" id="SM01012">
    <property type="entry name" value="ANTAR"/>
    <property type="match status" value="1"/>
</dbReference>
<gene>
    <name evidence="4" type="ORF">AU252_15285</name>
</gene>
<dbReference type="Proteomes" id="UP000065151">
    <property type="component" value="Chromosome"/>
</dbReference>
<keyword evidence="4" id="KW-0808">Transferase</keyword>
<accession>A0A0U3QB64</accession>
<feature type="domain" description="ANTAR" evidence="3">
    <location>
        <begin position="169"/>
        <end position="230"/>
    </location>
</feature>
<keyword evidence="2" id="KW-0804">Transcription</keyword>
<dbReference type="RefSeq" id="WP_058932987.1">
    <property type="nucleotide sequence ID" value="NZ_CP013747.1"/>
</dbReference>
<evidence type="ECO:0000256" key="2">
    <source>
        <dbReference type="ARBA" id="ARBA00023163"/>
    </source>
</evidence>
<dbReference type="InterPro" id="IPR012074">
    <property type="entry name" value="GAF_ANTAR"/>
</dbReference>
<evidence type="ECO:0000313" key="5">
    <source>
        <dbReference type="Proteomes" id="UP000065151"/>
    </source>
</evidence>
<evidence type="ECO:0000256" key="1">
    <source>
        <dbReference type="ARBA" id="ARBA00023015"/>
    </source>
</evidence>
<name>A0A0U3QB64_9MICC</name>
<evidence type="ECO:0000313" key="4">
    <source>
        <dbReference type="EMBL" id="ALV43998.1"/>
    </source>
</evidence>
<dbReference type="Pfam" id="PF03861">
    <property type="entry name" value="ANTAR"/>
    <property type="match status" value="1"/>
</dbReference>
<proteinExistence type="predicted"/>
<dbReference type="STRING" id="121292.AU252_15285"/>
<keyword evidence="4" id="KW-0418">Kinase</keyword>
<dbReference type="PROSITE" id="PS50921">
    <property type="entry name" value="ANTAR"/>
    <property type="match status" value="1"/>
</dbReference>
<dbReference type="Gene3D" id="3.30.450.40">
    <property type="match status" value="1"/>
</dbReference>
<dbReference type="InterPro" id="IPR005561">
    <property type="entry name" value="ANTAR"/>
</dbReference>
<dbReference type="InterPro" id="IPR003018">
    <property type="entry name" value="GAF"/>
</dbReference>